<protein>
    <submittedName>
        <fullName evidence="2">GAF sensor protein</fullName>
    </submittedName>
</protein>
<sequence length="146" mass="16299">MDLLTTLQQEITGLDFAQALQRTVSFLRTNVAHYNWVGVYMLEGDALVLQAWDGPEATQHTRIPIGQGICGLAAREKKTVIVGDVNADSRYLACFPYTRSEIVVPIFKDSQVIGEIDIDSDTLHAFTEKDREFLEHVAALLGERYG</sequence>
<dbReference type="InterPro" id="IPR003018">
    <property type="entry name" value="GAF"/>
</dbReference>
<organism evidence="2">
    <name type="scientific">Acetithermum autotrophicum</name>
    <dbReference type="NCBI Taxonomy" id="1446466"/>
    <lineage>
        <taxon>Bacteria</taxon>
        <taxon>Candidatus Bipolaricaulota</taxon>
        <taxon>Candidatus Acetithermum</taxon>
    </lineage>
</organism>
<dbReference type="SUPFAM" id="SSF55781">
    <property type="entry name" value="GAF domain-like"/>
    <property type="match status" value="1"/>
</dbReference>
<gene>
    <name evidence="2" type="ORF">HGMM_OP4C193</name>
</gene>
<dbReference type="Gene3D" id="3.30.450.40">
    <property type="match status" value="1"/>
</dbReference>
<name>H5SVC8_ACEAU</name>
<evidence type="ECO:0000313" key="2">
    <source>
        <dbReference type="EMBL" id="BAL59557.1"/>
    </source>
</evidence>
<proteinExistence type="predicted"/>
<feature type="domain" description="GAF" evidence="1">
    <location>
        <begin position="15"/>
        <end position="146"/>
    </location>
</feature>
<reference evidence="2" key="2">
    <citation type="journal article" date="2012" name="PLoS ONE">
        <title>A Deeply Branching Thermophilic Bacterium with an Ancient Acetyl-CoA Pathway Dominates a Subsurface Ecosystem.</title>
        <authorList>
            <person name="Takami H."/>
            <person name="Noguchi H."/>
            <person name="Takaki Y."/>
            <person name="Uchiyama I."/>
            <person name="Toyoda A."/>
            <person name="Nishi S."/>
            <person name="Chee G.-J."/>
            <person name="Arai W."/>
            <person name="Nunoura T."/>
            <person name="Itoh T."/>
            <person name="Hattori M."/>
            <person name="Takai K."/>
        </authorList>
    </citation>
    <scope>NUCLEOTIDE SEQUENCE</scope>
</reference>
<dbReference type="SMART" id="SM00065">
    <property type="entry name" value="GAF"/>
    <property type="match status" value="1"/>
</dbReference>
<dbReference type="EMBL" id="AP011803">
    <property type="protein sequence ID" value="BAL59557.1"/>
    <property type="molecule type" value="Genomic_DNA"/>
</dbReference>
<evidence type="ECO:0000259" key="1">
    <source>
        <dbReference type="SMART" id="SM00065"/>
    </source>
</evidence>
<dbReference type="AlphaFoldDB" id="H5SVC8"/>
<dbReference type="InterPro" id="IPR029016">
    <property type="entry name" value="GAF-like_dom_sf"/>
</dbReference>
<dbReference type="Pfam" id="PF01590">
    <property type="entry name" value="GAF"/>
    <property type="match status" value="1"/>
</dbReference>
<reference evidence="2" key="1">
    <citation type="journal article" date="2005" name="Environ. Microbiol.">
        <title>Genetic and functional properties of uncultivated thermophilic crenarchaeotes from a subsurface gold mine as revealed by analysis of genome fragments.</title>
        <authorList>
            <person name="Nunoura T."/>
            <person name="Hirayama H."/>
            <person name="Takami H."/>
            <person name="Oida H."/>
            <person name="Nishi S."/>
            <person name="Shimamura S."/>
            <person name="Suzuki Y."/>
            <person name="Inagaki F."/>
            <person name="Takai K."/>
            <person name="Nealson K.H."/>
            <person name="Horikoshi K."/>
        </authorList>
    </citation>
    <scope>NUCLEOTIDE SEQUENCE</scope>
</reference>
<accession>H5SVC8</accession>